<dbReference type="RefSeq" id="WP_379592955.1">
    <property type="nucleotide sequence ID" value="NZ_JBHRTN010000003.1"/>
</dbReference>
<dbReference type="EMBL" id="JBHRTN010000003">
    <property type="protein sequence ID" value="MFC3123761.1"/>
    <property type="molecule type" value="Genomic_DNA"/>
</dbReference>
<protein>
    <submittedName>
        <fullName evidence="2">Acyclic terpene utilization AtuA family protein</fullName>
    </submittedName>
</protein>
<name>A0ABV7FZC6_9PROT</name>
<reference evidence="3" key="1">
    <citation type="journal article" date="2019" name="Int. J. Syst. Evol. Microbiol.">
        <title>The Global Catalogue of Microorganisms (GCM) 10K type strain sequencing project: providing services to taxonomists for standard genome sequencing and annotation.</title>
        <authorList>
            <consortium name="The Broad Institute Genomics Platform"/>
            <consortium name="The Broad Institute Genome Sequencing Center for Infectious Disease"/>
            <person name="Wu L."/>
            <person name="Ma J."/>
        </authorList>
    </citation>
    <scope>NUCLEOTIDE SEQUENCE [LARGE SCALE GENOMIC DNA]</scope>
    <source>
        <strain evidence="3">KCTC 52094</strain>
    </source>
</reference>
<accession>A0ABV7FZC6</accession>
<comment type="caution">
    <text evidence="2">The sequence shown here is derived from an EMBL/GenBank/DDBJ whole genome shotgun (WGS) entry which is preliminary data.</text>
</comment>
<sequence length="453" mass="49157">MNEYRMLSTSGILGYGYAEESLKIGMSWEPHLIGCDGGSTDPGPYYLGAGKSFVSRLSAKRDLRLMLMAAVAAKIPCIIGTSGGAGGEPHLQDTAALVREIAREEGLSFKMALIHSEQSKPSLIERVRAGQTRPLGKMPPLDEARIERAERIVGMMGPEPFQKALDGGAQVILAGRSSDPAQWAGPAMRAGIPPAPAWYAGKMLECGAEPSVPKEPDNIFLRVRDDHLICEPPNPIRRSTPLAVANFALHENSSPIHHTEPGGLLDTSDCVFEAISDRAVKVSGMSWTAAEQYTVKLEGVERAGYRAITICGTRDPVLIGQIDSYLATHREKVAAKAASFGVPPEDYTMVVRTYGKDGVMAGWEPVKQIMSHELGFVVEIVARTQDIANAVVAMARTSMLHADFPGRLCKEGNMAFPFSPSDIELGPMFRFSIFHVVAPNDPYEMFPIEYETV</sequence>
<evidence type="ECO:0000313" key="3">
    <source>
        <dbReference type="Proteomes" id="UP001595593"/>
    </source>
</evidence>
<dbReference type="Pfam" id="PF07287">
    <property type="entry name" value="AtuA"/>
    <property type="match status" value="1"/>
</dbReference>
<dbReference type="Proteomes" id="UP001595593">
    <property type="component" value="Unassembled WGS sequence"/>
</dbReference>
<organism evidence="2 3">
    <name type="scientific">Teichococcus globiformis</name>
    <dbReference type="NCBI Taxonomy" id="2307229"/>
    <lineage>
        <taxon>Bacteria</taxon>
        <taxon>Pseudomonadati</taxon>
        <taxon>Pseudomonadota</taxon>
        <taxon>Alphaproteobacteria</taxon>
        <taxon>Acetobacterales</taxon>
        <taxon>Roseomonadaceae</taxon>
        <taxon>Roseomonas</taxon>
    </lineage>
</organism>
<feature type="domain" description="Acyclic terpene utilisation N-terminal" evidence="1">
    <location>
        <begin position="76"/>
        <end position="208"/>
    </location>
</feature>
<evidence type="ECO:0000259" key="1">
    <source>
        <dbReference type="Pfam" id="PF07287"/>
    </source>
</evidence>
<gene>
    <name evidence="2" type="ORF">ACFOD4_01705</name>
</gene>
<dbReference type="InterPro" id="IPR010839">
    <property type="entry name" value="AtuA_N"/>
</dbReference>
<proteinExistence type="predicted"/>
<keyword evidence="3" id="KW-1185">Reference proteome</keyword>
<evidence type="ECO:0000313" key="2">
    <source>
        <dbReference type="EMBL" id="MFC3123761.1"/>
    </source>
</evidence>